<dbReference type="AlphaFoldDB" id="A0A1S8KYJ2"/>
<accession>A0A1S8KYJ2</accession>
<dbReference type="SUPFAM" id="SSF53756">
    <property type="entry name" value="UDP-Glycosyltransferase/glycogen phosphorylase"/>
    <property type="match status" value="1"/>
</dbReference>
<dbReference type="CDD" id="cd03784">
    <property type="entry name" value="GT1_Gtf-like"/>
    <property type="match status" value="1"/>
</dbReference>
<dbReference type="Proteomes" id="UP000190951">
    <property type="component" value="Chromosome"/>
</dbReference>
<dbReference type="RefSeq" id="WP_077832225.1">
    <property type="nucleotide sequence ID" value="NZ_CP096983.1"/>
</dbReference>
<evidence type="ECO:0000313" key="5">
    <source>
        <dbReference type="EMBL" id="URZ12895.1"/>
    </source>
</evidence>
<dbReference type="PANTHER" id="PTHR48043">
    <property type="entry name" value="EG:EG0003.4 PROTEIN-RELATED"/>
    <property type="match status" value="1"/>
</dbReference>
<evidence type="ECO:0000313" key="6">
    <source>
        <dbReference type="Proteomes" id="UP000190951"/>
    </source>
</evidence>
<dbReference type="EMBL" id="CP096983">
    <property type="protein sequence ID" value="URZ12895.1"/>
    <property type="molecule type" value="Genomic_DNA"/>
</dbReference>
<comment type="similarity">
    <text evidence="1">Belongs to the UDP-glycosyltransferase family.</text>
</comment>
<dbReference type="Gene3D" id="3.40.50.2000">
    <property type="entry name" value="Glycogen Phosphorylase B"/>
    <property type="match status" value="2"/>
</dbReference>
<evidence type="ECO:0000256" key="1">
    <source>
        <dbReference type="ARBA" id="ARBA00009995"/>
    </source>
</evidence>
<gene>
    <name evidence="5" type="primary">oleD_2</name>
    <name evidence="5" type="ORF">CROST_036400</name>
</gene>
<dbReference type="STRING" id="84029.CROST_38300"/>
<dbReference type="Pfam" id="PF06722">
    <property type="entry name" value="EryCIII-like_C"/>
    <property type="match status" value="1"/>
</dbReference>
<dbReference type="EC" id="2.4.1.-" evidence="5"/>
<organism evidence="5 6">
    <name type="scientific">Clostridium felsineum</name>
    <dbReference type="NCBI Taxonomy" id="36839"/>
    <lineage>
        <taxon>Bacteria</taxon>
        <taxon>Bacillati</taxon>
        <taxon>Bacillota</taxon>
        <taxon>Clostridia</taxon>
        <taxon>Eubacteriales</taxon>
        <taxon>Clostridiaceae</taxon>
        <taxon>Clostridium</taxon>
    </lineage>
</organism>
<proteinExistence type="inferred from homology"/>
<keyword evidence="6" id="KW-1185">Reference proteome</keyword>
<dbReference type="InterPro" id="IPR002213">
    <property type="entry name" value="UDP_glucos_trans"/>
</dbReference>
<dbReference type="InterPro" id="IPR006326">
    <property type="entry name" value="UDPGT_MGT-like"/>
</dbReference>
<dbReference type="FunFam" id="3.40.50.2000:FF:000072">
    <property type="entry name" value="Glycosyl transferase"/>
    <property type="match status" value="1"/>
</dbReference>
<dbReference type="InterPro" id="IPR050271">
    <property type="entry name" value="UDP-glycosyltransferase"/>
</dbReference>
<keyword evidence="3 5" id="KW-0808">Transferase</keyword>
<reference evidence="5 6" key="1">
    <citation type="submission" date="2022-04" db="EMBL/GenBank/DDBJ databases">
        <title>Genome sequence of C. roseum typestrain.</title>
        <authorList>
            <person name="Poehlein A."/>
            <person name="Schoch T."/>
            <person name="Duerre P."/>
            <person name="Daniel R."/>
        </authorList>
    </citation>
    <scope>NUCLEOTIDE SEQUENCE [LARGE SCALE GENOMIC DNA]</scope>
    <source>
        <strain evidence="5 6">DSM 7320</strain>
    </source>
</reference>
<name>A0A1S8KYJ2_9CLOT</name>
<dbReference type="GO" id="GO:0008194">
    <property type="term" value="F:UDP-glycosyltransferase activity"/>
    <property type="evidence" value="ECO:0007669"/>
    <property type="project" value="InterPro"/>
</dbReference>
<dbReference type="GO" id="GO:0016758">
    <property type="term" value="F:hexosyltransferase activity"/>
    <property type="evidence" value="ECO:0007669"/>
    <property type="project" value="InterPro"/>
</dbReference>
<keyword evidence="2 5" id="KW-0328">Glycosyltransferase</keyword>
<evidence type="ECO:0000256" key="3">
    <source>
        <dbReference type="ARBA" id="ARBA00022679"/>
    </source>
</evidence>
<feature type="domain" description="Erythromycin biosynthesis protein CIII-like C-terminal" evidence="4">
    <location>
        <begin position="262"/>
        <end position="384"/>
    </location>
</feature>
<dbReference type="InterPro" id="IPR010610">
    <property type="entry name" value="EryCIII-like_C"/>
</dbReference>
<protein>
    <submittedName>
        <fullName evidence="5">Oleandomycin glycosyltransferase</fullName>
        <ecNumber evidence="5">2.4.1.-</ecNumber>
    </submittedName>
</protein>
<evidence type="ECO:0000259" key="4">
    <source>
        <dbReference type="Pfam" id="PF06722"/>
    </source>
</evidence>
<dbReference type="PANTHER" id="PTHR48043:SF145">
    <property type="entry name" value="FI06409P-RELATED"/>
    <property type="match status" value="1"/>
</dbReference>
<dbReference type="NCBIfam" id="TIGR01426">
    <property type="entry name" value="MGT"/>
    <property type="match status" value="1"/>
</dbReference>
<evidence type="ECO:0000256" key="2">
    <source>
        <dbReference type="ARBA" id="ARBA00022676"/>
    </source>
</evidence>
<dbReference type="KEGG" id="crw:CROST_036400"/>
<sequence>MGRALFISIAGHGHINPTIGIVRELMNRGEKVTYIAGEEFRNKVEEIGAEFIGHKNFNMANRVGGSLSLISDKVSLDTIMKSDFSNMILDVIETFKEIIEAVFNSKDRFDYIVYDSTFIFGVEIGRVLNIPAISSTTTFGINETILKKVVEKLSLGGLMGVLNNPSILDFARYLEESFHMKFPKTLGEVVRQGTINFVYTSRYFQPYNESFDESYKFIGPSIIDRKEAIEFNINNPENKKVIYISLGTIFNNSLEFYENCFKAFGDMNVQVIMSVGKKVDIKTFKDIPSNFEVFNYVPQLEVLKNTDIFITHGGMNSTNEGLYYDIPLILIPQFADQPIVAKRVAGLGAGVVIEKSEVTPEKLKQAVENILSNDSFKTGSKKLGKSLRDAGGYKRGTDEILNLKKVEVLL</sequence>